<sequence>MGRHKRAKTIWDIREEQFILAINSLKTLHVTPSGTMRIDVSEIRDQVLASREQYKELVRRSGH</sequence>
<dbReference type="Proteomes" id="UP000256503">
    <property type="component" value="Chromosome"/>
</dbReference>
<gene>
    <name evidence="1" type="ORF">DVB73_07525</name>
</gene>
<evidence type="ECO:0000313" key="1">
    <source>
        <dbReference type="EMBL" id="AXM98989.1"/>
    </source>
</evidence>
<reference evidence="1 2" key="1">
    <citation type="submission" date="2018-07" db="EMBL/GenBank/DDBJ databases">
        <title>Complete genome sequence of a Pseudomonas plecoglossicida strain pathogenic to the marine fish, Larimichthys crocea.</title>
        <authorList>
            <person name="Tao Z."/>
        </authorList>
    </citation>
    <scope>NUCLEOTIDE SEQUENCE [LARGE SCALE GENOMIC DNA]</scope>
    <source>
        <strain evidence="1 2">XSDHY-P</strain>
    </source>
</reference>
<evidence type="ECO:0000313" key="2">
    <source>
        <dbReference type="Proteomes" id="UP000256503"/>
    </source>
</evidence>
<organism evidence="1 2">
    <name type="scientific">Pseudomonas plecoglossicida</name>
    <dbReference type="NCBI Taxonomy" id="70775"/>
    <lineage>
        <taxon>Bacteria</taxon>
        <taxon>Pseudomonadati</taxon>
        <taxon>Pseudomonadota</taxon>
        <taxon>Gammaproteobacteria</taxon>
        <taxon>Pseudomonadales</taxon>
        <taxon>Pseudomonadaceae</taxon>
        <taxon>Pseudomonas</taxon>
    </lineage>
</organism>
<name>A0AAD0R377_PSEDL</name>
<dbReference type="EMBL" id="CP031146">
    <property type="protein sequence ID" value="AXM98989.1"/>
    <property type="molecule type" value="Genomic_DNA"/>
</dbReference>
<dbReference type="AlphaFoldDB" id="A0AAD0R377"/>
<proteinExistence type="predicted"/>
<protein>
    <submittedName>
        <fullName evidence="1">Uncharacterized protein</fullName>
    </submittedName>
</protein>
<accession>A0AAD0R377</accession>